<dbReference type="InterPro" id="IPR050707">
    <property type="entry name" value="HTH_MetabolicPath_Reg"/>
</dbReference>
<dbReference type="Proteomes" id="UP000558192">
    <property type="component" value="Unassembled WGS sequence"/>
</dbReference>
<keyword evidence="1" id="KW-0805">Transcription regulation</keyword>
<dbReference type="AlphaFoldDB" id="A0A7X5YAP1"/>
<evidence type="ECO:0000313" key="7">
    <source>
        <dbReference type="Proteomes" id="UP000558192"/>
    </source>
</evidence>
<keyword evidence="2" id="KW-0238">DNA-binding</keyword>
<dbReference type="PANTHER" id="PTHR30136">
    <property type="entry name" value="HELIX-TURN-HELIX TRANSCRIPTIONAL REGULATOR, ICLR FAMILY"/>
    <property type="match status" value="1"/>
</dbReference>
<dbReference type="InterPro" id="IPR036390">
    <property type="entry name" value="WH_DNA-bd_sf"/>
</dbReference>
<dbReference type="PROSITE" id="PS51078">
    <property type="entry name" value="ICLR_ED"/>
    <property type="match status" value="1"/>
</dbReference>
<dbReference type="InterPro" id="IPR005471">
    <property type="entry name" value="Tscrpt_reg_IclR_N"/>
</dbReference>
<dbReference type="Gene3D" id="1.10.10.10">
    <property type="entry name" value="Winged helix-like DNA-binding domain superfamily/Winged helix DNA-binding domain"/>
    <property type="match status" value="1"/>
</dbReference>
<evidence type="ECO:0000256" key="2">
    <source>
        <dbReference type="ARBA" id="ARBA00023125"/>
    </source>
</evidence>
<dbReference type="Pfam" id="PF01614">
    <property type="entry name" value="IclR_C"/>
    <property type="match status" value="1"/>
</dbReference>
<dbReference type="PROSITE" id="PS51077">
    <property type="entry name" value="HTH_ICLR"/>
    <property type="match status" value="1"/>
</dbReference>
<dbReference type="EMBL" id="JAATJC010000001">
    <property type="protein sequence ID" value="NJC06656.1"/>
    <property type="molecule type" value="Genomic_DNA"/>
</dbReference>
<dbReference type="PANTHER" id="PTHR30136:SF24">
    <property type="entry name" value="HTH-TYPE TRANSCRIPTIONAL REPRESSOR ALLR"/>
    <property type="match status" value="1"/>
</dbReference>
<organism evidence="6 7">
    <name type="scientific">Sphingomonas kaistensis</name>
    <dbReference type="NCBI Taxonomy" id="298708"/>
    <lineage>
        <taxon>Bacteria</taxon>
        <taxon>Pseudomonadati</taxon>
        <taxon>Pseudomonadota</taxon>
        <taxon>Alphaproteobacteria</taxon>
        <taxon>Sphingomonadales</taxon>
        <taxon>Sphingomonadaceae</taxon>
        <taxon>Sphingomonas</taxon>
    </lineage>
</organism>
<feature type="domain" description="IclR-ED" evidence="5">
    <location>
        <begin position="64"/>
        <end position="247"/>
    </location>
</feature>
<reference evidence="6 7" key="1">
    <citation type="submission" date="2020-03" db="EMBL/GenBank/DDBJ databases">
        <title>Genomic Encyclopedia of Type Strains, Phase IV (KMG-IV): sequencing the most valuable type-strain genomes for metagenomic binning, comparative biology and taxonomic classification.</title>
        <authorList>
            <person name="Goeker M."/>
        </authorList>
    </citation>
    <scope>NUCLEOTIDE SEQUENCE [LARGE SCALE GENOMIC DNA]</scope>
    <source>
        <strain evidence="6 7">DSM 16846</strain>
    </source>
</reference>
<dbReference type="RefSeq" id="WP_168070005.1">
    <property type="nucleotide sequence ID" value="NZ_JAATJC010000001.1"/>
</dbReference>
<feature type="domain" description="HTH iclR-type" evidence="4">
    <location>
        <begin position="10"/>
        <end position="70"/>
    </location>
</feature>
<dbReference type="GO" id="GO:0003700">
    <property type="term" value="F:DNA-binding transcription factor activity"/>
    <property type="evidence" value="ECO:0007669"/>
    <property type="project" value="TreeGrafter"/>
</dbReference>
<proteinExistence type="predicted"/>
<evidence type="ECO:0000259" key="5">
    <source>
        <dbReference type="PROSITE" id="PS51078"/>
    </source>
</evidence>
<gene>
    <name evidence="6" type="ORF">GGQ97_002449</name>
</gene>
<dbReference type="SUPFAM" id="SSF46785">
    <property type="entry name" value="Winged helix' DNA-binding domain"/>
    <property type="match status" value="1"/>
</dbReference>
<protein>
    <submittedName>
        <fullName evidence="6">IclR family acetate operon transcriptional repressor</fullName>
    </submittedName>
</protein>
<evidence type="ECO:0000256" key="3">
    <source>
        <dbReference type="ARBA" id="ARBA00023163"/>
    </source>
</evidence>
<dbReference type="InterPro" id="IPR029016">
    <property type="entry name" value="GAF-like_dom_sf"/>
</dbReference>
<sequence>MSREGGSASVKSATRTLDILEYVVSRGRPLVAQELAEALGIPVSSLSYLLTTLVDRDYLSREGRHYRAGEGLSRLQARSPELALSLAVAPLVRTMRVELNETSSFFVRRDWDVEALVTESSEHALRYAVQKGARAPLHAFSAGKALLAAMEDDELDRYFRETKRERFTPMTMVDQASLRREIDDIRASGFARTSQEHTLGIQGFGRAASIDGVVVGAFSVAVPVARLDAQVERDILDLLARTTAQMA</sequence>
<comment type="caution">
    <text evidence="6">The sequence shown here is derived from an EMBL/GenBank/DDBJ whole genome shotgun (WGS) entry which is preliminary data.</text>
</comment>
<evidence type="ECO:0000313" key="6">
    <source>
        <dbReference type="EMBL" id="NJC06656.1"/>
    </source>
</evidence>
<dbReference type="SUPFAM" id="SSF55781">
    <property type="entry name" value="GAF domain-like"/>
    <property type="match status" value="1"/>
</dbReference>
<dbReference type="GO" id="GO:0045892">
    <property type="term" value="P:negative regulation of DNA-templated transcription"/>
    <property type="evidence" value="ECO:0007669"/>
    <property type="project" value="TreeGrafter"/>
</dbReference>
<dbReference type="GO" id="GO:0003677">
    <property type="term" value="F:DNA binding"/>
    <property type="evidence" value="ECO:0007669"/>
    <property type="project" value="UniProtKB-KW"/>
</dbReference>
<dbReference type="Gene3D" id="3.30.450.40">
    <property type="match status" value="1"/>
</dbReference>
<name>A0A7X5YAP1_9SPHN</name>
<evidence type="ECO:0000259" key="4">
    <source>
        <dbReference type="PROSITE" id="PS51077"/>
    </source>
</evidence>
<keyword evidence="3" id="KW-0804">Transcription</keyword>
<evidence type="ECO:0000256" key="1">
    <source>
        <dbReference type="ARBA" id="ARBA00023015"/>
    </source>
</evidence>
<dbReference type="InterPro" id="IPR036388">
    <property type="entry name" value="WH-like_DNA-bd_sf"/>
</dbReference>
<dbReference type="InterPro" id="IPR014757">
    <property type="entry name" value="Tscrpt_reg_IclR_C"/>
</dbReference>
<keyword evidence="7" id="KW-1185">Reference proteome</keyword>
<dbReference type="Pfam" id="PF09339">
    <property type="entry name" value="HTH_IclR"/>
    <property type="match status" value="1"/>
</dbReference>
<accession>A0A7X5YAP1</accession>